<evidence type="ECO:0000256" key="9">
    <source>
        <dbReference type="ARBA" id="ARBA00093617"/>
    </source>
</evidence>
<keyword evidence="14" id="KW-1185">Reference proteome</keyword>
<keyword evidence="4 10" id="KW-0328">Glycosyltransferase</keyword>
<evidence type="ECO:0000256" key="2">
    <source>
        <dbReference type="ARBA" id="ARBA00004922"/>
    </source>
</evidence>
<feature type="transmembrane region" description="Helical" evidence="10">
    <location>
        <begin position="137"/>
        <end position="158"/>
    </location>
</feature>
<evidence type="ECO:0000313" key="14">
    <source>
        <dbReference type="Proteomes" id="UP000636458"/>
    </source>
</evidence>
<evidence type="ECO:0000256" key="4">
    <source>
        <dbReference type="ARBA" id="ARBA00022676"/>
    </source>
</evidence>
<evidence type="ECO:0000256" key="7">
    <source>
        <dbReference type="ARBA" id="ARBA00022989"/>
    </source>
</evidence>
<dbReference type="EC" id="2.4.1.-" evidence="10"/>
<sequence length="547" mass="60826">MTRPEPAFDALVATTEVPWQQPGRVDRVAAWLDQTPLRRWLWRWGGPLVVTLLAAVLRLWHLGFPHTLVFDETFYVKDAWTLSRLGYEGAWPAGADTGFNAGQVDTFTSAPAYVAHPPLGKWIISFGLDLFGAQSSVGWRISTAVVGILAVFLLVLIARALLRSTLLATLAGFLFAVDGHAIVLSRISLLDNFVMFFTLLGFGAILLDRGQARVRLDRWVARRTDAGGDLDWGPTLWARPWLVTAGILFGAASAVKWSGLYFLAAFAIYSVVVDAVARKHAGITFWASSAVFRQAFATFLLTVPVAVAVYLLSWTGWFVTKGGYYREWANEPGNAASGFFSWVPRAVQSFFHYQQSIYDFNVGLHTAHAYQANPFTWLFLTRPTAFSYLSVADGVGGCTDADGCAQFITSIANPLIWWAATAALVYVSYRLVRYREWQCGLILMGIVAGYLPWLLYAQRTIFQFYAIVFEPYMILSLVLVIGLLLRPTTGNPFDVSVPRRFQPGGVGVVMVFVVAVTAISAFFYPIWTGDQVSVSFIQLHYWFPGWH</sequence>
<evidence type="ECO:0000256" key="10">
    <source>
        <dbReference type="RuleBase" id="RU367007"/>
    </source>
</evidence>
<organism evidence="13 14">
    <name type="scientific">Lacisediminihabitans changchengi</name>
    <dbReference type="NCBI Taxonomy" id="2787634"/>
    <lineage>
        <taxon>Bacteria</taxon>
        <taxon>Bacillati</taxon>
        <taxon>Actinomycetota</taxon>
        <taxon>Actinomycetes</taxon>
        <taxon>Micrococcales</taxon>
        <taxon>Microbacteriaceae</taxon>
        <taxon>Lacisediminihabitans</taxon>
    </lineage>
</organism>
<dbReference type="Pfam" id="PF02366">
    <property type="entry name" value="PMT"/>
    <property type="match status" value="1"/>
</dbReference>
<evidence type="ECO:0000259" key="12">
    <source>
        <dbReference type="Pfam" id="PF16192"/>
    </source>
</evidence>
<dbReference type="Pfam" id="PF16192">
    <property type="entry name" value="PMT_4TMC"/>
    <property type="match status" value="1"/>
</dbReference>
<feature type="transmembrane region" description="Helical" evidence="10">
    <location>
        <begin position="506"/>
        <end position="527"/>
    </location>
</feature>
<evidence type="ECO:0000256" key="3">
    <source>
        <dbReference type="ARBA" id="ARBA00007222"/>
    </source>
</evidence>
<feature type="transmembrane region" description="Helical" evidence="10">
    <location>
        <begin position="462"/>
        <end position="485"/>
    </location>
</feature>
<comment type="similarity">
    <text evidence="3 10">Belongs to the glycosyltransferase 39 family.</text>
</comment>
<dbReference type="RefSeq" id="WP_200555548.1">
    <property type="nucleotide sequence ID" value="NZ_JAEPES010000002.1"/>
</dbReference>
<keyword evidence="5 10" id="KW-0808">Transferase</keyword>
<feature type="transmembrane region" description="Helical" evidence="10">
    <location>
        <begin position="260"/>
        <end position="277"/>
    </location>
</feature>
<feature type="transmembrane region" description="Helical" evidence="10">
    <location>
        <begin position="165"/>
        <end position="183"/>
    </location>
</feature>
<feature type="domain" description="ArnT-like N-terminal" evidence="11">
    <location>
        <begin position="49"/>
        <end position="203"/>
    </location>
</feature>
<evidence type="ECO:0000313" key="13">
    <source>
        <dbReference type="EMBL" id="MBK4347179.1"/>
    </source>
</evidence>
<feature type="transmembrane region" description="Helical" evidence="10">
    <location>
        <begin position="415"/>
        <end position="432"/>
    </location>
</feature>
<dbReference type="GO" id="GO:0012505">
    <property type="term" value="C:endomembrane system"/>
    <property type="evidence" value="ECO:0007669"/>
    <property type="project" value="UniProtKB-SubCell"/>
</dbReference>
<gene>
    <name evidence="13" type="ORF">IV501_05990</name>
</gene>
<dbReference type="InterPro" id="IPR003342">
    <property type="entry name" value="ArnT-like_N"/>
</dbReference>
<comment type="caution">
    <text evidence="13">The sequence shown here is derived from an EMBL/GenBank/DDBJ whole genome shotgun (WGS) entry which is preliminary data.</text>
</comment>
<proteinExistence type="inferred from homology"/>
<comment type="pathway">
    <text evidence="2 10">Protein modification; protein glycosylation.</text>
</comment>
<dbReference type="GO" id="GO:0005886">
    <property type="term" value="C:plasma membrane"/>
    <property type="evidence" value="ECO:0007669"/>
    <property type="project" value="UniProtKB-SubCell"/>
</dbReference>
<dbReference type="EMBL" id="JAEPES010000002">
    <property type="protein sequence ID" value="MBK4347179.1"/>
    <property type="molecule type" value="Genomic_DNA"/>
</dbReference>
<evidence type="ECO:0000256" key="6">
    <source>
        <dbReference type="ARBA" id="ARBA00022692"/>
    </source>
</evidence>
<reference evidence="13" key="1">
    <citation type="submission" date="2021-01" db="EMBL/GenBank/DDBJ databases">
        <title>Lacisediminihabitans sp. nov. strain G11-30, isolated from Antarctic Soil.</title>
        <authorList>
            <person name="Li J."/>
        </authorList>
    </citation>
    <scope>NUCLEOTIDE SEQUENCE</scope>
    <source>
        <strain evidence="13">G11-30</strain>
    </source>
</reference>
<evidence type="ECO:0000259" key="11">
    <source>
        <dbReference type="Pfam" id="PF02366"/>
    </source>
</evidence>
<feature type="transmembrane region" description="Helical" evidence="10">
    <location>
        <begin position="41"/>
        <end position="60"/>
    </location>
</feature>
<dbReference type="InterPro" id="IPR027005">
    <property type="entry name" value="PMT-like"/>
</dbReference>
<dbReference type="AlphaFoldDB" id="A0A934W3G2"/>
<dbReference type="GO" id="GO:0004169">
    <property type="term" value="F:dolichyl-phosphate-mannose-protein mannosyltransferase activity"/>
    <property type="evidence" value="ECO:0007669"/>
    <property type="project" value="UniProtKB-UniRule"/>
</dbReference>
<dbReference type="PANTHER" id="PTHR10050:SF46">
    <property type="entry name" value="PROTEIN O-MANNOSYL-TRANSFERASE 2"/>
    <property type="match status" value="1"/>
</dbReference>
<feature type="transmembrane region" description="Helical" evidence="10">
    <location>
        <begin position="439"/>
        <end position="456"/>
    </location>
</feature>
<evidence type="ECO:0000256" key="5">
    <source>
        <dbReference type="ARBA" id="ARBA00022679"/>
    </source>
</evidence>
<keyword evidence="7 10" id="KW-1133">Transmembrane helix</keyword>
<keyword evidence="8 10" id="KW-0472">Membrane</keyword>
<comment type="subcellular location">
    <subcellularLocation>
        <location evidence="10">Cell membrane</location>
    </subcellularLocation>
    <subcellularLocation>
        <location evidence="1">Endomembrane system</location>
        <topology evidence="1">Multi-pass membrane protein</topology>
    </subcellularLocation>
</comment>
<keyword evidence="6 10" id="KW-0812">Transmembrane</keyword>
<evidence type="ECO:0000256" key="8">
    <source>
        <dbReference type="ARBA" id="ARBA00023136"/>
    </source>
</evidence>
<evidence type="ECO:0000256" key="1">
    <source>
        <dbReference type="ARBA" id="ARBA00004127"/>
    </source>
</evidence>
<accession>A0A934W3G2</accession>
<dbReference type="Proteomes" id="UP000636458">
    <property type="component" value="Unassembled WGS sequence"/>
</dbReference>
<feature type="transmembrane region" description="Helical" evidence="10">
    <location>
        <begin position="298"/>
        <end position="319"/>
    </location>
</feature>
<comment type="function">
    <text evidence="10">Protein O-mannosyltransferase that catalyzes the transfer of a single mannose residue from a polyprenol phospho-mannosyl lipidic donor to the hydroxyl group of selected serine and threonine residues in acceptor proteins.</text>
</comment>
<name>A0A934W3G2_9MICO</name>
<protein>
    <recommendedName>
        <fullName evidence="9 10">Polyprenol-phosphate-mannose--protein mannosyltransferase</fullName>
        <ecNumber evidence="10">2.4.1.-</ecNumber>
    </recommendedName>
</protein>
<keyword evidence="10" id="KW-1003">Cell membrane</keyword>
<dbReference type="PANTHER" id="PTHR10050">
    <property type="entry name" value="DOLICHYL-PHOSPHATE-MANNOSE--PROTEIN MANNOSYLTRANSFERASE"/>
    <property type="match status" value="1"/>
</dbReference>
<dbReference type="InterPro" id="IPR032421">
    <property type="entry name" value="PMT_4TMC"/>
</dbReference>
<feature type="domain" description="Protein O-mannosyl-transferase C-terminal four TM" evidence="12">
    <location>
        <begin position="347"/>
        <end position="546"/>
    </location>
</feature>